<dbReference type="PROSITE" id="PS51257">
    <property type="entry name" value="PROKAR_LIPOPROTEIN"/>
    <property type="match status" value="1"/>
</dbReference>
<dbReference type="Proteomes" id="UP000198860">
    <property type="component" value="Unassembled WGS sequence"/>
</dbReference>
<evidence type="ECO:0000313" key="3">
    <source>
        <dbReference type="Proteomes" id="UP000198860"/>
    </source>
</evidence>
<reference evidence="3" key="1">
    <citation type="submission" date="2016-10" db="EMBL/GenBank/DDBJ databases">
        <authorList>
            <person name="Varghese N."/>
            <person name="Submissions S."/>
        </authorList>
    </citation>
    <scope>NUCLEOTIDE SEQUENCE [LARGE SCALE GENOMIC DNA]</scope>
    <source>
        <strain evidence="3">CGMCC 1.3703</strain>
    </source>
</reference>
<organism evidence="2 3">
    <name type="scientific">Halobacillus aidingensis</name>
    <dbReference type="NCBI Taxonomy" id="240303"/>
    <lineage>
        <taxon>Bacteria</taxon>
        <taxon>Bacillati</taxon>
        <taxon>Bacillota</taxon>
        <taxon>Bacilli</taxon>
        <taxon>Bacillales</taxon>
        <taxon>Bacillaceae</taxon>
        <taxon>Halobacillus</taxon>
    </lineage>
</organism>
<dbReference type="AlphaFoldDB" id="A0A1H0LQP5"/>
<dbReference type="STRING" id="240303.SAMN05421677_10794"/>
<evidence type="ECO:0000256" key="1">
    <source>
        <dbReference type="SAM" id="MobiDB-lite"/>
    </source>
</evidence>
<feature type="region of interest" description="Disordered" evidence="1">
    <location>
        <begin position="60"/>
        <end position="80"/>
    </location>
</feature>
<accession>A0A1H0LQP5</accession>
<protein>
    <submittedName>
        <fullName evidence="2">Uncharacterized protein</fullName>
    </submittedName>
</protein>
<gene>
    <name evidence="2" type="ORF">SAMN05421677_10794</name>
</gene>
<feature type="compositionally biased region" description="Basic and acidic residues" evidence="1">
    <location>
        <begin position="70"/>
        <end position="80"/>
    </location>
</feature>
<evidence type="ECO:0000313" key="2">
    <source>
        <dbReference type="EMBL" id="SDO70552.1"/>
    </source>
</evidence>
<sequence>MEMERLRGPIYFLGICILFAGCAASSGNNGPTIQQQDYSYELEGIHQELQMLRQEVEVLNEQLSEDDSSESERTGTKRTY</sequence>
<dbReference type="OrthoDB" id="2971741at2"/>
<dbReference type="EMBL" id="FNIZ01000007">
    <property type="protein sequence ID" value="SDO70552.1"/>
    <property type="molecule type" value="Genomic_DNA"/>
</dbReference>
<dbReference type="RefSeq" id="WP_089652163.1">
    <property type="nucleotide sequence ID" value="NZ_FNIZ01000007.1"/>
</dbReference>
<name>A0A1H0LQP5_HALAD</name>
<proteinExistence type="predicted"/>
<keyword evidence="3" id="KW-1185">Reference proteome</keyword>